<dbReference type="Proteomes" id="UP000825935">
    <property type="component" value="Chromosome 19"/>
</dbReference>
<feature type="signal peptide" evidence="1">
    <location>
        <begin position="1"/>
        <end position="19"/>
    </location>
</feature>
<feature type="chain" id="PRO_5035929470" evidence="1">
    <location>
        <begin position="20"/>
        <end position="58"/>
    </location>
</feature>
<dbReference type="EMBL" id="CM035424">
    <property type="protein sequence ID" value="KAH7352930.1"/>
    <property type="molecule type" value="Genomic_DNA"/>
</dbReference>
<protein>
    <submittedName>
        <fullName evidence="2">Uncharacterized protein</fullName>
    </submittedName>
</protein>
<gene>
    <name evidence="2" type="ORF">KP509_19G070300</name>
</gene>
<keyword evidence="3" id="KW-1185">Reference proteome</keyword>
<evidence type="ECO:0000313" key="3">
    <source>
        <dbReference type="Proteomes" id="UP000825935"/>
    </source>
</evidence>
<accession>A0A8T2SLI6</accession>
<evidence type="ECO:0000313" key="2">
    <source>
        <dbReference type="EMBL" id="KAH7352930.1"/>
    </source>
</evidence>
<name>A0A8T2SLI6_CERRI</name>
<organism evidence="2 3">
    <name type="scientific">Ceratopteris richardii</name>
    <name type="common">Triangle waterfern</name>
    <dbReference type="NCBI Taxonomy" id="49495"/>
    <lineage>
        <taxon>Eukaryota</taxon>
        <taxon>Viridiplantae</taxon>
        <taxon>Streptophyta</taxon>
        <taxon>Embryophyta</taxon>
        <taxon>Tracheophyta</taxon>
        <taxon>Polypodiopsida</taxon>
        <taxon>Polypodiidae</taxon>
        <taxon>Polypodiales</taxon>
        <taxon>Pteridineae</taxon>
        <taxon>Pteridaceae</taxon>
        <taxon>Parkerioideae</taxon>
        <taxon>Ceratopteris</taxon>
    </lineage>
</organism>
<evidence type="ECO:0000256" key="1">
    <source>
        <dbReference type="SAM" id="SignalP"/>
    </source>
</evidence>
<reference evidence="2" key="1">
    <citation type="submission" date="2021-08" db="EMBL/GenBank/DDBJ databases">
        <title>WGS assembly of Ceratopteris richardii.</title>
        <authorList>
            <person name="Marchant D.B."/>
            <person name="Chen G."/>
            <person name="Jenkins J."/>
            <person name="Shu S."/>
            <person name="Leebens-Mack J."/>
            <person name="Grimwood J."/>
            <person name="Schmutz J."/>
            <person name="Soltis P."/>
            <person name="Soltis D."/>
            <person name="Chen Z.-H."/>
        </authorList>
    </citation>
    <scope>NUCLEOTIDE SEQUENCE</scope>
    <source>
        <strain evidence="2">Whitten #5841</strain>
        <tissue evidence="2">Leaf</tissue>
    </source>
</reference>
<proteinExistence type="predicted"/>
<comment type="caution">
    <text evidence="2">The sequence shown here is derived from an EMBL/GenBank/DDBJ whole genome shotgun (WGS) entry which is preliminary data.</text>
</comment>
<dbReference type="AlphaFoldDB" id="A0A8T2SLI6"/>
<sequence length="58" mass="6867">MHNSFSVLLHMYLLPQAYGHSSYYLYGSWYVLAFTFDEVFPLCFSTFSPYTRGSWSHI</sequence>
<keyword evidence="1" id="KW-0732">Signal</keyword>